<sequence>MMHVELYPQTSNLSFMLQVQSKDVYPNYHIWIKFCTFSQYVDCCSIDFALNLKKFINQIHIVQSQCSLMFRLTQKSNFTALIHYHYSGKIINITCNLEKVVHIK</sequence>
<dbReference type="GeneID" id="5038248"/>
<evidence type="ECO:0000313" key="2">
    <source>
        <dbReference type="Proteomes" id="UP000000600"/>
    </source>
</evidence>
<dbReference type="KEGG" id="ptm:GSPATT00039717001"/>
<name>A0DPU9_PARTE</name>
<dbReference type="Proteomes" id="UP000000600">
    <property type="component" value="Unassembled WGS sequence"/>
</dbReference>
<keyword evidence="2" id="KW-1185">Reference proteome</keyword>
<dbReference type="RefSeq" id="XP_001452463.1">
    <property type="nucleotide sequence ID" value="XM_001452426.1"/>
</dbReference>
<proteinExistence type="predicted"/>
<evidence type="ECO:0000313" key="1">
    <source>
        <dbReference type="EMBL" id="CAK85066.1"/>
    </source>
</evidence>
<accession>A0DPU9</accession>
<protein>
    <submittedName>
        <fullName evidence="1">Uncharacterized protein</fullName>
    </submittedName>
</protein>
<dbReference type="AlphaFoldDB" id="A0DPU9"/>
<dbReference type="InParanoid" id="A0DPU9"/>
<dbReference type="EMBL" id="CT868536">
    <property type="protein sequence ID" value="CAK85066.1"/>
    <property type="molecule type" value="Genomic_DNA"/>
</dbReference>
<gene>
    <name evidence="1" type="ORF">GSPATT00039717001</name>
</gene>
<dbReference type="HOGENOM" id="CLU_2255398_0_0_1"/>
<reference evidence="1 2" key="1">
    <citation type="journal article" date="2006" name="Nature">
        <title>Global trends of whole-genome duplications revealed by the ciliate Paramecium tetraurelia.</title>
        <authorList>
            <consortium name="Genoscope"/>
            <person name="Aury J.-M."/>
            <person name="Jaillon O."/>
            <person name="Duret L."/>
            <person name="Noel B."/>
            <person name="Jubin C."/>
            <person name="Porcel B.M."/>
            <person name="Segurens B."/>
            <person name="Daubin V."/>
            <person name="Anthouard V."/>
            <person name="Aiach N."/>
            <person name="Arnaiz O."/>
            <person name="Billaut A."/>
            <person name="Beisson J."/>
            <person name="Blanc I."/>
            <person name="Bouhouche K."/>
            <person name="Camara F."/>
            <person name="Duharcourt S."/>
            <person name="Guigo R."/>
            <person name="Gogendeau D."/>
            <person name="Katinka M."/>
            <person name="Keller A.-M."/>
            <person name="Kissmehl R."/>
            <person name="Klotz C."/>
            <person name="Koll F."/>
            <person name="Le Moue A."/>
            <person name="Lepere C."/>
            <person name="Malinsky S."/>
            <person name="Nowacki M."/>
            <person name="Nowak J.K."/>
            <person name="Plattner H."/>
            <person name="Poulain J."/>
            <person name="Ruiz F."/>
            <person name="Serrano V."/>
            <person name="Zagulski M."/>
            <person name="Dessen P."/>
            <person name="Betermier M."/>
            <person name="Weissenbach J."/>
            <person name="Scarpelli C."/>
            <person name="Schachter V."/>
            <person name="Sperling L."/>
            <person name="Meyer E."/>
            <person name="Cohen J."/>
            <person name="Wincker P."/>
        </authorList>
    </citation>
    <scope>NUCLEOTIDE SEQUENCE [LARGE SCALE GENOMIC DNA]</scope>
    <source>
        <strain evidence="1 2">Stock d4-2</strain>
    </source>
</reference>
<organism evidence="1 2">
    <name type="scientific">Paramecium tetraurelia</name>
    <dbReference type="NCBI Taxonomy" id="5888"/>
    <lineage>
        <taxon>Eukaryota</taxon>
        <taxon>Sar</taxon>
        <taxon>Alveolata</taxon>
        <taxon>Ciliophora</taxon>
        <taxon>Intramacronucleata</taxon>
        <taxon>Oligohymenophorea</taxon>
        <taxon>Peniculida</taxon>
        <taxon>Parameciidae</taxon>
        <taxon>Paramecium</taxon>
    </lineage>
</organism>